<organism evidence="2 3">
    <name type="scientific">Thermoflexus hugenholtzii JAD2</name>
    <dbReference type="NCBI Taxonomy" id="877466"/>
    <lineage>
        <taxon>Bacteria</taxon>
        <taxon>Bacillati</taxon>
        <taxon>Chloroflexota</taxon>
        <taxon>Thermoflexia</taxon>
        <taxon>Thermoflexales</taxon>
        <taxon>Thermoflexaceae</taxon>
        <taxon>Thermoflexus</taxon>
    </lineage>
</organism>
<reference evidence="3" key="1">
    <citation type="submission" date="2017-06" db="EMBL/GenBank/DDBJ databases">
        <authorList>
            <person name="Varghese N."/>
            <person name="Submissions S."/>
        </authorList>
    </citation>
    <scope>NUCLEOTIDE SEQUENCE [LARGE SCALE GENOMIC DNA]</scope>
    <source>
        <strain evidence="3">JAD2</strain>
    </source>
</reference>
<name>A0A212RR42_9CHLR</name>
<dbReference type="InterPro" id="IPR027304">
    <property type="entry name" value="Trigger_fact/SurA_dom_sf"/>
</dbReference>
<dbReference type="SUPFAM" id="SSF109998">
    <property type="entry name" value="Triger factor/SurA peptide-binding domain-like"/>
    <property type="match status" value="1"/>
</dbReference>
<feature type="compositionally biased region" description="Pro residues" evidence="1">
    <location>
        <begin position="221"/>
        <end position="241"/>
    </location>
</feature>
<evidence type="ECO:0000313" key="2">
    <source>
        <dbReference type="EMBL" id="SNB75076.1"/>
    </source>
</evidence>
<keyword evidence="3" id="KW-1185">Reference proteome</keyword>
<feature type="region of interest" description="Disordered" evidence="1">
    <location>
        <begin position="213"/>
        <end position="241"/>
    </location>
</feature>
<dbReference type="AlphaFoldDB" id="A0A212RR42"/>
<accession>A0A212RR42</accession>
<proteinExistence type="predicted"/>
<sequence length="241" mass="25955">MHKGRWLLLVGIGLLLSVGRGAAPSNPSAPIRLTAALAKITIPMASPLLWAPIPSDRKGDSTPIVWVNGQPIPYEAWAFAVEPMHAAGVPNPAGEALALLIQNTLIQQEAQRQGMRARPEEVEAALAHMFAAAEQSPEAKALLQTLAQRQGLRPKDPAFRAMMAQALERSLPVAKLNEVLLRESGGDPCAAHRRRVALLKELWSRAEIRLAPQGEALGLQVPPPEELPEVRNPPPGCEASR</sequence>
<evidence type="ECO:0000256" key="1">
    <source>
        <dbReference type="SAM" id="MobiDB-lite"/>
    </source>
</evidence>
<dbReference type="Gene3D" id="1.10.4030.10">
    <property type="entry name" value="Porin chaperone SurA, peptide-binding domain"/>
    <property type="match status" value="1"/>
</dbReference>
<dbReference type="EMBL" id="FYEK01000075">
    <property type="protein sequence ID" value="SNB75076.1"/>
    <property type="molecule type" value="Genomic_DNA"/>
</dbReference>
<protein>
    <submittedName>
        <fullName evidence="2">Uncharacterized protein</fullName>
    </submittedName>
</protein>
<dbReference type="InParanoid" id="A0A212RR42"/>
<gene>
    <name evidence="2" type="ORF">SAMN02746019_00018530</name>
</gene>
<evidence type="ECO:0000313" key="3">
    <source>
        <dbReference type="Proteomes" id="UP000197025"/>
    </source>
</evidence>
<dbReference type="RefSeq" id="WP_088572374.1">
    <property type="nucleotide sequence ID" value="NZ_FYEK01000075.1"/>
</dbReference>
<dbReference type="Proteomes" id="UP000197025">
    <property type="component" value="Unassembled WGS sequence"/>
</dbReference>